<evidence type="ECO:0000256" key="2">
    <source>
        <dbReference type="SAM" id="MobiDB-lite"/>
    </source>
</evidence>
<dbReference type="OMA" id="SHIANWG"/>
<feature type="compositionally biased region" description="Polar residues" evidence="2">
    <location>
        <begin position="1095"/>
        <end position="1106"/>
    </location>
</feature>
<feature type="compositionally biased region" description="Low complexity" evidence="2">
    <location>
        <begin position="864"/>
        <end position="882"/>
    </location>
</feature>
<feature type="region of interest" description="Disordered" evidence="2">
    <location>
        <begin position="1147"/>
        <end position="1321"/>
    </location>
</feature>
<feature type="region of interest" description="Disordered" evidence="2">
    <location>
        <begin position="1340"/>
        <end position="1434"/>
    </location>
</feature>
<keyword evidence="1" id="KW-0175">Coiled coil</keyword>
<dbReference type="RefSeq" id="XP_009495108.1">
    <property type="nucleotide sequence ID" value="XM_009496833.1"/>
</dbReference>
<accession>A0A058ZAY9</accession>
<dbReference type="EMBL" id="KB932204">
    <property type="protein sequence ID" value="KCV70592.1"/>
    <property type="molecule type" value="Genomic_DNA"/>
</dbReference>
<feature type="compositionally biased region" description="Polar residues" evidence="2">
    <location>
        <begin position="836"/>
        <end position="854"/>
    </location>
</feature>
<feature type="region of interest" description="Disordered" evidence="2">
    <location>
        <begin position="756"/>
        <end position="791"/>
    </location>
</feature>
<feature type="region of interest" description="Disordered" evidence="2">
    <location>
        <begin position="1875"/>
        <end position="1937"/>
    </location>
</feature>
<feature type="region of interest" description="Disordered" evidence="2">
    <location>
        <begin position="656"/>
        <end position="733"/>
    </location>
</feature>
<feature type="compositionally biased region" description="Low complexity" evidence="2">
    <location>
        <begin position="1199"/>
        <end position="1224"/>
    </location>
</feature>
<dbReference type="Proteomes" id="UP000030693">
    <property type="component" value="Unassembled WGS sequence"/>
</dbReference>
<sequence length="1937" mass="191424">MKTLRACMLTSPTLLASPPLAGSDDVNAGSQLAVGSPGLAGLGAGSSGLPAGSGGIGSSTFTLPGFSSSSGASGPGGAGDDSMLMLPLVPPPGGPASAGIGSATMPVPLHYDRLLEFHRKHQDIVRVLRRVLRDDGCLLLTRSGWLTVPDKDWVQIEHPDEGASSGHSASDTSSDGGVASPPAGAHPGSRGSVAPLSEPDAIKLATGPGGELLAQPFLALADFTDPPPRELPSGLTERERAQLESLRARRRQQEDALLLADLDYQAAAAAAAAATSTAALVASPGALGGSRIQQQQQQQQQARGGLRQPSAMSLMLGGPVGAGPYGSPGALRGMGHSASRAMSTTSMLAPGGRAGGPAGAASLGGRTTGTMRADSVSSFMSTTSLDEDGGVPAAAMAGGGGGGGGGGMPTNSSMMLYTRGPGAEPIPLPAALTQSTAAIQGQIREIRALTTCRQELSAAVASYIVQKDSFLAGFGDAIESIEELVLQELAQGSPDASTSAGPSASSSSSSLAATAAAAAGDGPGSFHRTIERHRGTGNAELDPALTVWVEQHREDNHVTAEVQVLALEAAQSEIDFLRAAIERIIEESRALNNAFTAHVESMRRFHARSMQEAHARMAGILACRMEDTARQSVVCQRLVDLEMAAMGHASILGLSPPSGSLTTSPQSPGQAAAAGGTTSSGRRGRGAAGLSTSPYDSARDRLAAMPEGSELQDISQRVGAATSGKQSSRRVQSFRLPSTSAIASATSIPLASIFGSTESSSKSKSHARSSSAGSAKSSASTSPSAGNAAAAPYGSATMPMACGSDTTTTTSTTTYTGPLAGAGAGRAHTAVAAFNPPSSGGASQAISPSSSNAGSLVLSPPDRAGSALSMSGPSASGSSSTGASSNISLASVSVTSASSATAAAGAHAAAIGATEAGLWPEGSPGLAYVQALERNVESARNSMYFLGMVLDSKNARLREVELQLADMLSPGARASAEVLANMSGPTPLTALFRELPAGVQTASELEQAIILGDPGLDPARHPILAQPPGFERSEVGRLAAKAAAGASMAPSDAGAAAWAGATADAYLTEMRRVFRRADAARARADAAALRRTRSVGVSTDESTIVTQEHHGPVHEGLAGGAAEPGAMLDSGSAPVASVGLAAMPGGRPAGATGLLPGRRRTLGSDSARRYASSSVALPRSPAGPSSPQGGPPEGGPGAGSTTTTAGASRISLSELSRAHSSSAGAGHGGTPGRARSSIALRSASSPMSPSGHGSSRAAGAGGSRESLASLASVTGRRRTGGGTSPGGLGATGGGASSGSRPRSPAAPASARRSSATARAGGESLLAADRALSSDSALALGGAGQGGPSAAGYSRPNFSSVAPSAARRAGSGAGGASGAGNTPGAGTGANSAASEEAGTAGGRMRTREILPSGAGTESFSPAWGEAGSPAAGGAPLADADPVALIDGADPRLAVHLTGEGATPMAVPGGRRPASSSTTSLRLFRAAPLAAGGRGGAGPGQLAAGGQPPARAPGGDRVRLTASASATGLTMAGDLGLAPRPAAEVPMLPATTSLKAAPPVAGPAGAWVDGVGGPPPLQQRASAAGAAAGRGLALGGASAPAADRGPDTDGGRSTPGQPMSPMVGGAAARATGVARGADPDFRAAGSTPDALRSPAAPDAGDEATPFNPLRLLRDVDTSPAATPSTVRLGGGGAAHAGDYFAAREEELHALPAAAAATGPAAGGQLLSSDFDEDYEDDAGGGAVPRFGSRDRSWIEAAAARGHRAASFHLRVNRQLTERFSRPGSTDSGVEVDQGPGPASAPALVRPLSQETDLELDESSPTPTLPALPTPRMDDWEEGPQSDGQGPFADERATRPSASPAAATVYLQDSFHIVDAAAAAAASAAAHGPSRAATAHHTPMPVLRRPAPSTQQQQQQQQQQARPGRSHPARDADATGQRDI</sequence>
<feature type="compositionally biased region" description="Low complexity" evidence="2">
    <location>
        <begin position="1908"/>
        <end position="1917"/>
    </location>
</feature>
<feature type="compositionally biased region" description="Low complexity" evidence="2">
    <location>
        <begin position="1297"/>
        <end position="1321"/>
    </location>
</feature>
<feature type="compositionally biased region" description="Low complexity" evidence="2">
    <location>
        <begin position="1498"/>
        <end position="1511"/>
    </location>
</feature>
<feature type="region of interest" description="Disordered" evidence="2">
    <location>
        <begin position="832"/>
        <end position="882"/>
    </location>
</feature>
<feature type="coiled-coil region" evidence="1">
    <location>
        <begin position="567"/>
        <end position="594"/>
    </location>
</feature>
<keyword evidence="3" id="KW-0732">Signal</keyword>
<feature type="region of interest" description="Disordered" evidence="2">
    <location>
        <begin position="1458"/>
        <end position="1477"/>
    </location>
</feature>
<feature type="compositionally biased region" description="Gly residues" evidence="2">
    <location>
        <begin position="1280"/>
        <end position="1296"/>
    </location>
</feature>
<feature type="compositionally biased region" description="Basic and acidic residues" evidence="2">
    <location>
        <begin position="1925"/>
        <end position="1937"/>
    </location>
</feature>
<feature type="region of interest" description="Disordered" evidence="2">
    <location>
        <begin position="1095"/>
        <end position="1125"/>
    </location>
</feature>
<feature type="chain" id="PRO_5001566791" evidence="3">
    <location>
        <begin position="24"/>
        <end position="1937"/>
    </location>
</feature>
<protein>
    <submittedName>
        <fullName evidence="4">Uncharacterized protein</fullName>
    </submittedName>
</protein>
<feature type="region of interest" description="Disordered" evidence="2">
    <location>
        <begin position="1488"/>
        <end position="1514"/>
    </location>
</feature>
<gene>
    <name evidence="4" type="ORF">H696_02950</name>
</gene>
<evidence type="ECO:0000313" key="4">
    <source>
        <dbReference type="EMBL" id="KCV70592.1"/>
    </source>
</evidence>
<feature type="region of interest" description="Disordered" evidence="2">
    <location>
        <begin position="1775"/>
        <end position="1858"/>
    </location>
</feature>
<feature type="compositionally biased region" description="Low complexity" evidence="2">
    <location>
        <begin position="492"/>
        <end position="520"/>
    </location>
</feature>
<feature type="compositionally biased region" description="Gly residues" evidence="2">
    <location>
        <begin position="1370"/>
        <end position="1386"/>
    </location>
</feature>
<evidence type="ECO:0000256" key="1">
    <source>
        <dbReference type="SAM" id="Coils"/>
    </source>
</evidence>
<feature type="region of interest" description="Disordered" evidence="2">
    <location>
        <begin position="492"/>
        <end position="530"/>
    </location>
</feature>
<dbReference type="GeneID" id="20527675"/>
<feature type="compositionally biased region" description="Low complexity" evidence="2">
    <location>
        <begin position="656"/>
        <end position="681"/>
    </location>
</feature>
<feature type="compositionally biased region" description="Low complexity" evidence="2">
    <location>
        <begin position="1621"/>
        <end position="1634"/>
    </location>
</feature>
<keyword evidence="5" id="KW-1185">Reference proteome</keyword>
<organism evidence="4">
    <name type="scientific">Fonticula alba</name>
    <name type="common">Slime mold</name>
    <dbReference type="NCBI Taxonomy" id="691883"/>
    <lineage>
        <taxon>Eukaryota</taxon>
        <taxon>Rotosphaerida</taxon>
        <taxon>Fonticulaceae</taxon>
        <taxon>Fonticula</taxon>
    </lineage>
</organism>
<feature type="region of interest" description="Disordered" evidence="2">
    <location>
        <begin position="67"/>
        <end position="87"/>
    </location>
</feature>
<feature type="region of interest" description="Disordered" evidence="2">
    <location>
        <begin position="1592"/>
        <end position="1664"/>
    </location>
</feature>
<evidence type="ECO:0000256" key="3">
    <source>
        <dbReference type="SAM" id="SignalP"/>
    </source>
</evidence>
<feature type="compositionally biased region" description="Low complexity" evidence="2">
    <location>
        <begin position="1875"/>
        <end position="1892"/>
    </location>
</feature>
<feature type="region of interest" description="Disordered" evidence="2">
    <location>
        <begin position="157"/>
        <end position="207"/>
    </location>
</feature>
<feature type="signal peptide" evidence="3">
    <location>
        <begin position="1"/>
        <end position="23"/>
    </location>
</feature>
<feature type="compositionally biased region" description="Low complexity" evidence="2">
    <location>
        <begin position="1420"/>
        <end position="1434"/>
    </location>
</feature>
<name>A0A058ZAY9_FONAL</name>
<feature type="compositionally biased region" description="Low complexity" evidence="2">
    <location>
        <begin position="1387"/>
        <end position="1397"/>
    </location>
</feature>
<proteinExistence type="predicted"/>
<reference evidence="4" key="1">
    <citation type="submission" date="2013-04" db="EMBL/GenBank/DDBJ databases">
        <title>The Genome Sequence of Fonticula alba ATCC 38817.</title>
        <authorList>
            <consortium name="The Broad Institute Genomics Platform"/>
            <person name="Russ C."/>
            <person name="Cuomo C."/>
            <person name="Burger G."/>
            <person name="Gray M.W."/>
            <person name="Holland P.W.H."/>
            <person name="King N."/>
            <person name="Lang F.B.F."/>
            <person name="Roger A.J."/>
            <person name="Ruiz-Trillo I."/>
            <person name="Brown M."/>
            <person name="Walker B."/>
            <person name="Young S."/>
            <person name="Zeng Q."/>
            <person name="Gargeya S."/>
            <person name="Fitzgerald M."/>
            <person name="Haas B."/>
            <person name="Abouelleil A."/>
            <person name="Allen A.W."/>
            <person name="Alvarado L."/>
            <person name="Arachchi H.M."/>
            <person name="Berlin A.M."/>
            <person name="Chapman S.B."/>
            <person name="Gainer-Dewar J."/>
            <person name="Goldberg J."/>
            <person name="Griggs A."/>
            <person name="Gujja S."/>
            <person name="Hansen M."/>
            <person name="Howarth C."/>
            <person name="Imamovic A."/>
            <person name="Ireland A."/>
            <person name="Larimer J."/>
            <person name="McCowan C."/>
            <person name="Murphy C."/>
            <person name="Pearson M."/>
            <person name="Poon T.W."/>
            <person name="Priest M."/>
            <person name="Roberts A."/>
            <person name="Saif S."/>
            <person name="Shea T."/>
            <person name="Sisk P."/>
            <person name="Sykes S."/>
            <person name="Wortman J."/>
            <person name="Nusbaum C."/>
            <person name="Birren B."/>
        </authorList>
    </citation>
    <scope>NUCLEOTIDE SEQUENCE [LARGE SCALE GENOMIC DNA]</scope>
    <source>
        <strain evidence="4">ATCC 38817</strain>
    </source>
</reference>
<evidence type="ECO:0000313" key="5">
    <source>
        <dbReference type="Proteomes" id="UP000030693"/>
    </source>
</evidence>
<feature type="region of interest" description="Disordered" evidence="2">
    <location>
        <begin position="291"/>
        <end position="318"/>
    </location>
</feature>
<feature type="compositionally biased region" description="Low complexity" evidence="2">
    <location>
        <begin position="1232"/>
        <end position="1274"/>
    </location>
</feature>
<feature type="compositionally biased region" description="Low complexity" evidence="2">
    <location>
        <begin position="162"/>
        <end position="177"/>
    </location>
</feature>